<dbReference type="SUPFAM" id="SSF56784">
    <property type="entry name" value="HAD-like"/>
    <property type="match status" value="1"/>
</dbReference>
<comment type="caution">
    <text evidence="5">The sequence shown here is derived from an EMBL/GenBank/DDBJ whole genome shotgun (WGS) entry which is preliminary data.</text>
</comment>
<evidence type="ECO:0000256" key="1">
    <source>
        <dbReference type="ARBA" id="ARBA00001946"/>
    </source>
</evidence>
<dbReference type="Pfam" id="PF00702">
    <property type="entry name" value="Hydrolase"/>
    <property type="match status" value="1"/>
</dbReference>
<gene>
    <name evidence="5" type="ORF">PAPYR_5149</name>
</gene>
<reference evidence="5" key="1">
    <citation type="journal article" date="2022" name="bioRxiv">
        <title>Genomics of Preaxostyla Flagellates Illuminates Evolutionary Transitions and the Path Towards Mitochondrial Loss.</title>
        <authorList>
            <person name="Novak L.V.F."/>
            <person name="Treitli S.C."/>
            <person name="Pyrih J."/>
            <person name="Halakuc P."/>
            <person name="Pipaliya S.V."/>
            <person name="Vacek V."/>
            <person name="Brzon O."/>
            <person name="Soukal P."/>
            <person name="Eme L."/>
            <person name="Dacks J.B."/>
            <person name="Karnkowska A."/>
            <person name="Elias M."/>
            <person name="Hampl V."/>
        </authorList>
    </citation>
    <scope>NUCLEOTIDE SEQUENCE</scope>
    <source>
        <strain evidence="5">RCP-MX</strain>
    </source>
</reference>
<dbReference type="NCBIfam" id="TIGR01509">
    <property type="entry name" value="HAD-SF-IA-v3"/>
    <property type="match status" value="1"/>
</dbReference>
<dbReference type="InterPro" id="IPR006439">
    <property type="entry name" value="HAD-SF_hydro_IA"/>
</dbReference>
<protein>
    <submittedName>
        <fullName evidence="5">HAD family phosphatase</fullName>
    </submittedName>
</protein>
<dbReference type="Gene3D" id="3.40.50.1000">
    <property type="entry name" value="HAD superfamily/HAD-like"/>
    <property type="match status" value="1"/>
</dbReference>
<evidence type="ECO:0000313" key="5">
    <source>
        <dbReference type="EMBL" id="KAJ4459085.1"/>
    </source>
</evidence>
<keyword evidence="6" id="KW-1185">Reference proteome</keyword>
<dbReference type="Proteomes" id="UP001141327">
    <property type="component" value="Unassembled WGS sequence"/>
</dbReference>
<dbReference type="InterPro" id="IPR023214">
    <property type="entry name" value="HAD_sf"/>
</dbReference>
<comment type="cofactor">
    <cofactor evidence="1">
        <name>Mg(2+)</name>
        <dbReference type="ChEBI" id="CHEBI:18420"/>
    </cofactor>
</comment>
<name>A0ABQ8UIN1_9EUKA</name>
<dbReference type="EMBL" id="JAPMOS010000023">
    <property type="protein sequence ID" value="KAJ4459085.1"/>
    <property type="molecule type" value="Genomic_DNA"/>
</dbReference>
<dbReference type="InterPro" id="IPR023198">
    <property type="entry name" value="PGP-like_dom2"/>
</dbReference>
<sequence length="268" mass="29132">MSHSMEDKGLRIGLLFDLDGTLALTDHLHFEIFRDLLVKEGFAGGQPITKEFYQRNISGGSNDEILTRLFPGFTPQQRLEWAAFKEAYFREQTVGKLSPVPGLEAFMAAFPPQGLWARRATCLPAESPDRVRVEVVKVLVTNAPPANCTHMLHELGLTGTFQDQVVVDLVGCRGKPDPEPYQLAMTRSSLTPAHCVAFEDSCTGVRSAHRAGVGAVVGLCTTHTPIQLKEAGATTLVDDWRGLLSAGAGVAYRSQMAALLGLEALWAE</sequence>
<evidence type="ECO:0000256" key="2">
    <source>
        <dbReference type="ARBA" id="ARBA00022723"/>
    </source>
</evidence>
<dbReference type="InterPro" id="IPR036412">
    <property type="entry name" value="HAD-like_sf"/>
</dbReference>
<dbReference type="PANTHER" id="PTHR46193:SF18">
    <property type="entry name" value="HEXITOL PHOSPHATASE B"/>
    <property type="match status" value="1"/>
</dbReference>
<dbReference type="Gene3D" id="1.10.150.240">
    <property type="entry name" value="Putative phosphatase, domain 2"/>
    <property type="match status" value="1"/>
</dbReference>
<evidence type="ECO:0000256" key="4">
    <source>
        <dbReference type="ARBA" id="ARBA00023277"/>
    </source>
</evidence>
<dbReference type="InterPro" id="IPR051600">
    <property type="entry name" value="Beta-PGM-like"/>
</dbReference>
<proteinExistence type="predicted"/>
<dbReference type="PANTHER" id="PTHR46193">
    <property type="entry name" value="6-PHOSPHOGLUCONATE PHOSPHATASE"/>
    <property type="match status" value="1"/>
</dbReference>
<evidence type="ECO:0000313" key="6">
    <source>
        <dbReference type="Proteomes" id="UP001141327"/>
    </source>
</evidence>
<keyword evidence="4" id="KW-0119">Carbohydrate metabolism</keyword>
<keyword evidence="3" id="KW-0460">Magnesium</keyword>
<accession>A0ABQ8UIN1</accession>
<keyword evidence="2" id="KW-0479">Metal-binding</keyword>
<organism evidence="5 6">
    <name type="scientific">Paratrimastix pyriformis</name>
    <dbReference type="NCBI Taxonomy" id="342808"/>
    <lineage>
        <taxon>Eukaryota</taxon>
        <taxon>Metamonada</taxon>
        <taxon>Preaxostyla</taxon>
        <taxon>Paratrimastigidae</taxon>
        <taxon>Paratrimastix</taxon>
    </lineage>
</organism>
<evidence type="ECO:0000256" key="3">
    <source>
        <dbReference type="ARBA" id="ARBA00022842"/>
    </source>
</evidence>